<evidence type="ECO:0000313" key="2">
    <source>
        <dbReference type="EMBL" id="KUJ22439.1"/>
    </source>
</evidence>
<dbReference type="EMBL" id="KQ947406">
    <property type="protein sequence ID" value="KUJ22439.1"/>
    <property type="molecule type" value="Genomic_DNA"/>
</dbReference>
<dbReference type="InterPro" id="IPR010730">
    <property type="entry name" value="HET"/>
</dbReference>
<dbReference type="Pfam" id="PF06985">
    <property type="entry name" value="HET"/>
    <property type="match status" value="1"/>
</dbReference>
<gene>
    <name evidence="2" type="ORF">LY89DRAFT_693820</name>
</gene>
<reference evidence="2 3" key="1">
    <citation type="submission" date="2015-10" db="EMBL/GenBank/DDBJ databases">
        <title>Full genome of DAOMC 229536 Phialocephala scopiformis, a fungal endophyte of spruce producing the potent anti-insectan compound rugulosin.</title>
        <authorList>
            <consortium name="DOE Joint Genome Institute"/>
            <person name="Walker A.K."/>
            <person name="Frasz S.L."/>
            <person name="Seifert K.A."/>
            <person name="Miller J.D."/>
            <person name="Mondo S.J."/>
            <person name="Labutti K."/>
            <person name="Lipzen A."/>
            <person name="Dockter R."/>
            <person name="Kennedy M."/>
            <person name="Grigoriev I.V."/>
            <person name="Spatafora J.W."/>
        </authorList>
    </citation>
    <scope>NUCLEOTIDE SEQUENCE [LARGE SCALE GENOMIC DNA]</scope>
    <source>
        <strain evidence="2 3">CBS 120377</strain>
    </source>
</reference>
<feature type="domain" description="Heterokaryon incompatibility" evidence="1">
    <location>
        <begin position="22"/>
        <end position="106"/>
    </location>
</feature>
<dbReference type="PANTHER" id="PTHR10622">
    <property type="entry name" value="HET DOMAIN-CONTAINING PROTEIN"/>
    <property type="match status" value="1"/>
</dbReference>
<dbReference type="RefSeq" id="XP_018076794.1">
    <property type="nucleotide sequence ID" value="XM_018216661.1"/>
</dbReference>
<dbReference type="Proteomes" id="UP000070700">
    <property type="component" value="Unassembled WGS sequence"/>
</dbReference>
<sequence>MRLLNTATIVVQEFNDNNLPPYAILSHRWEDEEVAYQDLAGDRGHTMKGYAKLKNFCRQALSDSWQWVWMDTCCIDKSSSAELSEAINSMYNWYRDSRVCYVYLSDVPPEVDMSFHIQEDSPFRKSQWFTRGWTLQELLAPRYLVFYDREWGEIGTKSCLETRKMSWASNRQTTRTEDMACSLMGMVESLLRLQLEIIKNSDDVSIFAWFDENDDSTGMLAPFPSCFRTSGNVRLLYSQRLKRPYTMTNKGLHMPLFLAFKRNLMANFLSAIEELPRYEMT</sequence>
<accession>A0A194XQV9</accession>
<dbReference type="InParanoid" id="A0A194XQV9"/>
<dbReference type="OrthoDB" id="3432186at2759"/>
<dbReference type="PANTHER" id="PTHR10622:SF10">
    <property type="entry name" value="HET DOMAIN-CONTAINING PROTEIN"/>
    <property type="match status" value="1"/>
</dbReference>
<evidence type="ECO:0000259" key="1">
    <source>
        <dbReference type="Pfam" id="PF06985"/>
    </source>
</evidence>
<protein>
    <submittedName>
        <fullName evidence="2">HET-domain-containing protein</fullName>
    </submittedName>
</protein>
<dbReference type="AlphaFoldDB" id="A0A194XQV9"/>
<organism evidence="2 3">
    <name type="scientific">Mollisia scopiformis</name>
    <name type="common">Conifer needle endophyte fungus</name>
    <name type="synonym">Phialocephala scopiformis</name>
    <dbReference type="NCBI Taxonomy" id="149040"/>
    <lineage>
        <taxon>Eukaryota</taxon>
        <taxon>Fungi</taxon>
        <taxon>Dikarya</taxon>
        <taxon>Ascomycota</taxon>
        <taxon>Pezizomycotina</taxon>
        <taxon>Leotiomycetes</taxon>
        <taxon>Helotiales</taxon>
        <taxon>Mollisiaceae</taxon>
        <taxon>Mollisia</taxon>
    </lineage>
</organism>
<name>A0A194XQV9_MOLSC</name>
<dbReference type="GeneID" id="28826387"/>
<proteinExistence type="predicted"/>
<keyword evidence="3" id="KW-1185">Reference proteome</keyword>
<dbReference type="KEGG" id="psco:LY89DRAFT_693820"/>
<evidence type="ECO:0000313" key="3">
    <source>
        <dbReference type="Proteomes" id="UP000070700"/>
    </source>
</evidence>